<evidence type="ECO:0000256" key="5">
    <source>
        <dbReference type="ARBA" id="ARBA00022777"/>
    </source>
</evidence>
<dbReference type="PANTHER" id="PTHR43065">
    <property type="entry name" value="SENSOR HISTIDINE KINASE"/>
    <property type="match status" value="1"/>
</dbReference>
<dbReference type="CDD" id="cd00130">
    <property type="entry name" value="PAS"/>
    <property type="match status" value="1"/>
</dbReference>
<evidence type="ECO:0000256" key="1">
    <source>
        <dbReference type="ARBA" id="ARBA00000085"/>
    </source>
</evidence>
<evidence type="ECO:0000259" key="9">
    <source>
        <dbReference type="PROSITE" id="PS50112"/>
    </source>
</evidence>
<comment type="caution">
    <text evidence="10">The sequence shown here is derived from an EMBL/GenBank/DDBJ whole genome shotgun (WGS) entry which is preliminary data.</text>
</comment>
<dbReference type="SMART" id="SM00388">
    <property type="entry name" value="HisKA"/>
    <property type="match status" value="1"/>
</dbReference>
<dbReference type="SMART" id="SM00387">
    <property type="entry name" value="HATPase_c"/>
    <property type="match status" value="1"/>
</dbReference>
<dbReference type="Gene3D" id="1.10.287.130">
    <property type="match status" value="1"/>
</dbReference>
<sequence length="837" mass="91303">MFTAPIFDLTPTKTAFPFLQGGGVCAELIADRDWSTTSLGPIAQWPQCLTSALSLLLRSRVPMVMMWGQIGVMLYNDAYSNFAGGRHPDSLGSAVRESWPEVAAFNDAVIRKGLSGETAHYRDQQMMLLRNGAPEQVWMDLDYSPVPDAEGNPAGVICILSETTERVAAQRRSAFLLSLSDDLRSLKTPAEITNLAAIRVGELLDASRVFYAEITSSGMMTVERDYSRSVGSIAGVHSLASFGPDLLAAYRNGAPVVVYDVPGDDRLSAPAREGLTAREVGAFIDVVLFEEEQWVGLLAVQNATPRVWSQAEEMLVQEVGERVKSAIERARAERDRLWDLSQDMLARADFAGMMSAVNPAWTRVLGWSENDLLTREYTAIIHPDDVAHSLEVIARMAQSREPARFENRIAAQGGSWKSIEWTAAPEPDGINFVAVGRDLTETNARKIELEAAQEALRHSQKLEAIGQLTGGIAHDFNNMLTGIVGSLDLIQRNIAAGRFDRVDRYINAGNASAQRAAALTSRLLAFGRRQSLDLKPTDINGLVSGMSELLERTLGEQTVLETHFQADLWAASTDTNQLESALLNLCINARDAMPDGGRLIIETDNTYLDEHYTRDHPGLEPGQYVILSVSDTGIGMAPSTIEKVFEPFFTTKPVGQGTGLGLSMIYGFAQQSGGHVRIYSELGFGTTVKLFVPRSHGEKEVVKRREAQFPLGSGEAVMVVEDDPSVRLVVTEVLRELCYNAIEATDATSALPLLQSDERIDLLVTDVGLPGMNGRQLAEIAREVRPELKVLFITGYAQNAAIRSDFLGGGMDMMTKPFAADALALKVHDMIIGVPSA</sequence>
<dbReference type="Gene3D" id="3.30.450.40">
    <property type="match status" value="1"/>
</dbReference>
<dbReference type="SMART" id="SM00091">
    <property type="entry name" value="PAS"/>
    <property type="match status" value="1"/>
</dbReference>
<protein>
    <recommendedName>
        <fullName evidence="2">histidine kinase</fullName>
        <ecNumber evidence="2">2.7.13.3</ecNumber>
    </recommendedName>
</protein>
<dbReference type="Gene3D" id="3.40.50.2300">
    <property type="match status" value="1"/>
</dbReference>
<dbReference type="SUPFAM" id="SSF47384">
    <property type="entry name" value="Homodimeric domain of signal transducing histidine kinase"/>
    <property type="match status" value="1"/>
</dbReference>
<dbReference type="InterPro" id="IPR013656">
    <property type="entry name" value="PAS_4"/>
</dbReference>
<feature type="domain" description="Response regulatory" evidence="8">
    <location>
        <begin position="716"/>
        <end position="831"/>
    </location>
</feature>
<evidence type="ECO:0000313" key="10">
    <source>
        <dbReference type="EMBL" id="EZP71812.1"/>
    </source>
</evidence>
<evidence type="ECO:0000259" key="8">
    <source>
        <dbReference type="PROSITE" id="PS50110"/>
    </source>
</evidence>
<dbReference type="InterPro" id="IPR036097">
    <property type="entry name" value="HisK_dim/P_sf"/>
</dbReference>
<dbReference type="PATRIC" id="fig|158500.4.peg.5256"/>
<dbReference type="CDD" id="cd00082">
    <property type="entry name" value="HisKA"/>
    <property type="match status" value="1"/>
</dbReference>
<dbReference type="Pfam" id="PF00072">
    <property type="entry name" value="Response_reg"/>
    <property type="match status" value="1"/>
</dbReference>
<dbReference type="Pfam" id="PF01590">
    <property type="entry name" value="GAF"/>
    <property type="match status" value="1"/>
</dbReference>
<dbReference type="InterPro" id="IPR003661">
    <property type="entry name" value="HisK_dim/P_dom"/>
</dbReference>
<dbReference type="PRINTS" id="PR00344">
    <property type="entry name" value="BCTRLSENSOR"/>
</dbReference>
<dbReference type="eggNOG" id="COG4191">
    <property type="taxonomic scope" value="Bacteria"/>
</dbReference>
<evidence type="ECO:0000256" key="4">
    <source>
        <dbReference type="ARBA" id="ARBA00022679"/>
    </source>
</evidence>
<dbReference type="InterPro" id="IPR005467">
    <property type="entry name" value="His_kinase_dom"/>
</dbReference>
<accession>A0A031JEW2</accession>
<dbReference type="PROSITE" id="PS50110">
    <property type="entry name" value="RESPONSE_REGULATORY"/>
    <property type="match status" value="1"/>
</dbReference>
<dbReference type="SUPFAM" id="SSF55874">
    <property type="entry name" value="ATPase domain of HSP90 chaperone/DNA topoisomerase II/histidine kinase"/>
    <property type="match status" value="1"/>
</dbReference>
<feature type="modified residue" description="4-aspartylphosphate" evidence="6">
    <location>
        <position position="766"/>
    </location>
</feature>
<dbReference type="Proteomes" id="UP000024329">
    <property type="component" value="Unassembled WGS sequence"/>
</dbReference>
<dbReference type="SUPFAM" id="SSF52172">
    <property type="entry name" value="CheY-like"/>
    <property type="match status" value="1"/>
</dbReference>
<dbReference type="PANTHER" id="PTHR43065:SF42">
    <property type="entry name" value="TWO-COMPONENT SENSOR PPRA"/>
    <property type="match status" value="1"/>
</dbReference>
<dbReference type="EMBL" id="JFYZ01000055">
    <property type="protein sequence ID" value="EZP71812.1"/>
    <property type="molecule type" value="Genomic_DNA"/>
</dbReference>
<keyword evidence="4" id="KW-0808">Transferase</keyword>
<evidence type="ECO:0000313" key="11">
    <source>
        <dbReference type="Proteomes" id="UP000024329"/>
    </source>
</evidence>
<keyword evidence="3 6" id="KW-0597">Phosphoprotein</keyword>
<evidence type="ECO:0000256" key="6">
    <source>
        <dbReference type="PROSITE-ProRule" id="PRU00169"/>
    </source>
</evidence>
<evidence type="ECO:0000259" key="7">
    <source>
        <dbReference type="PROSITE" id="PS50109"/>
    </source>
</evidence>
<evidence type="ECO:0000256" key="2">
    <source>
        <dbReference type="ARBA" id="ARBA00012438"/>
    </source>
</evidence>
<evidence type="ECO:0000256" key="3">
    <source>
        <dbReference type="ARBA" id="ARBA00022553"/>
    </source>
</evidence>
<dbReference type="Pfam" id="PF08448">
    <property type="entry name" value="PAS_4"/>
    <property type="match status" value="1"/>
</dbReference>
<dbReference type="InterPro" id="IPR013655">
    <property type="entry name" value="PAS_fold_3"/>
</dbReference>
<dbReference type="AlphaFoldDB" id="A0A031JEW2"/>
<dbReference type="InterPro" id="IPR004358">
    <property type="entry name" value="Sig_transdc_His_kin-like_C"/>
</dbReference>
<gene>
    <name evidence="10" type="ORF">BV97_05174</name>
</gene>
<dbReference type="InterPro" id="IPR035965">
    <property type="entry name" value="PAS-like_dom_sf"/>
</dbReference>
<name>A0A031JEW2_9SPHN</name>
<dbReference type="EC" id="2.7.13.3" evidence="2"/>
<dbReference type="eggNOG" id="COG2203">
    <property type="taxonomic scope" value="Bacteria"/>
</dbReference>
<organism evidence="10 11">
    <name type="scientific">Novosphingobium resinovorum</name>
    <dbReference type="NCBI Taxonomy" id="158500"/>
    <lineage>
        <taxon>Bacteria</taxon>
        <taxon>Pseudomonadati</taxon>
        <taxon>Pseudomonadota</taxon>
        <taxon>Alphaproteobacteria</taxon>
        <taxon>Sphingomonadales</taxon>
        <taxon>Sphingomonadaceae</taxon>
        <taxon>Novosphingobium</taxon>
    </lineage>
</organism>
<dbReference type="SMART" id="SM00065">
    <property type="entry name" value="GAF"/>
    <property type="match status" value="1"/>
</dbReference>
<dbReference type="CDD" id="cd18161">
    <property type="entry name" value="REC_hyHK_blue-like"/>
    <property type="match status" value="1"/>
</dbReference>
<dbReference type="Gene3D" id="3.30.450.20">
    <property type="entry name" value="PAS domain"/>
    <property type="match status" value="2"/>
</dbReference>
<dbReference type="Pfam" id="PF02518">
    <property type="entry name" value="HATPase_c"/>
    <property type="match status" value="1"/>
</dbReference>
<dbReference type="SUPFAM" id="SSF55781">
    <property type="entry name" value="GAF domain-like"/>
    <property type="match status" value="1"/>
</dbReference>
<dbReference type="CDD" id="cd16919">
    <property type="entry name" value="HATPase_CckA-like"/>
    <property type="match status" value="1"/>
</dbReference>
<dbReference type="PROSITE" id="PS50109">
    <property type="entry name" value="HIS_KIN"/>
    <property type="match status" value="1"/>
</dbReference>
<dbReference type="RefSeq" id="WP_051587198.1">
    <property type="nucleotide sequence ID" value="NZ_JFYZ01000055.1"/>
</dbReference>
<proteinExistence type="predicted"/>
<dbReference type="InterPro" id="IPR036890">
    <property type="entry name" value="HATPase_C_sf"/>
</dbReference>
<dbReference type="InterPro" id="IPR011006">
    <property type="entry name" value="CheY-like_superfamily"/>
</dbReference>
<dbReference type="InterPro" id="IPR001789">
    <property type="entry name" value="Sig_transdc_resp-reg_receiver"/>
</dbReference>
<feature type="domain" description="PAS" evidence="9">
    <location>
        <begin position="330"/>
        <end position="400"/>
    </location>
</feature>
<feature type="domain" description="Histidine kinase" evidence="7">
    <location>
        <begin position="471"/>
        <end position="696"/>
    </location>
</feature>
<dbReference type="InterPro" id="IPR003594">
    <property type="entry name" value="HATPase_dom"/>
</dbReference>
<dbReference type="NCBIfam" id="TIGR00229">
    <property type="entry name" value="sensory_box"/>
    <property type="match status" value="1"/>
</dbReference>
<dbReference type="Gene3D" id="3.30.565.10">
    <property type="entry name" value="Histidine kinase-like ATPase, C-terminal domain"/>
    <property type="match status" value="1"/>
</dbReference>
<reference evidence="10 11" key="1">
    <citation type="submission" date="2014-03" db="EMBL/GenBank/DDBJ databases">
        <title>Whole genome sequence of Novosphingobium resinovorum KF1.</title>
        <authorList>
            <person name="Gan H.M."/>
            <person name="Gan H.Y."/>
            <person name="Chew T.H."/>
            <person name="Savka M.A."/>
        </authorList>
    </citation>
    <scope>NUCLEOTIDE SEQUENCE [LARGE SCALE GENOMIC DNA]</scope>
    <source>
        <strain evidence="10 11">KF1</strain>
    </source>
</reference>
<dbReference type="SMART" id="SM00448">
    <property type="entry name" value="REC"/>
    <property type="match status" value="1"/>
</dbReference>
<dbReference type="GO" id="GO:0000155">
    <property type="term" value="F:phosphorelay sensor kinase activity"/>
    <property type="evidence" value="ECO:0007669"/>
    <property type="project" value="InterPro"/>
</dbReference>
<dbReference type="InterPro" id="IPR001610">
    <property type="entry name" value="PAC"/>
</dbReference>
<comment type="catalytic activity">
    <reaction evidence="1">
        <text>ATP + protein L-histidine = ADP + protein N-phospho-L-histidine.</text>
        <dbReference type="EC" id="2.7.13.3"/>
    </reaction>
</comment>
<dbReference type="InterPro" id="IPR029016">
    <property type="entry name" value="GAF-like_dom_sf"/>
</dbReference>
<dbReference type="SMART" id="SM00086">
    <property type="entry name" value="PAC"/>
    <property type="match status" value="2"/>
</dbReference>
<dbReference type="PROSITE" id="PS50112">
    <property type="entry name" value="PAS"/>
    <property type="match status" value="1"/>
</dbReference>
<dbReference type="InterPro" id="IPR000014">
    <property type="entry name" value="PAS"/>
</dbReference>
<dbReference type="SUPFAM" id="SSF55785">
    <property type="entry name" value="PYP-like sensor domain (PAS domain)"/>
    <property type="match status" value="2"/>
</dbReference>
<dbReference type="Pfam" id="PF00512">
    <property type="entry name" value="HisKA"/>
    <property type="match status" value="1"/>
</dbReference>
<keyword evidence="5 10" id="KW-0418">Kinase</keyword>
<dbReference type="InterPro" id="IPR003018">
    <property type="entry name" value="GAF"/>
</dbReference>
<dbReference type="Pfam" id="PF08447">
    <property type="entry name" value="PAS_3"/>
    <property type="match status" value="1"/>
</dbReference>